<evidence type="ECO:0000256" key="4">
    <source>
        <dbReference type="ARBA" id="ARBA00022692"/>
    </source>
</evidence>
<dbReference type="Gene3D" id="1.20.1250.20">
    <property type="entry name" value="MFS general substrate transporter like domains"/>
    <property type="match status" value="2"/>
</dbReference>
<evidence type="ECO:0000256" key="1">
    <source>
        <dbReference type="ARBA" id="ARBA00004651"/>
    </source>
</evidence>
<reference evidence="9" key="1">
    <citation type="journal article" date="2019" name="Int. J. Syst. Evol. Microbiol.">
        <title>The Global Catalogue of Microorganisms (GCM) 10K type strain sequencing project: providing services to taxonomists for standard genome sequencing and annotation.</title>
        <authorList>
            <consortium name="The Broad Institute Genomics Platform"/>
            <consortium name="The Broad Institute Genome Sequencing Center for Infectious Disease"/>
            <person name="Wu L."/>
            <person name="Ma J."/>
        </authorList>
    </citation>
    <scope>NUCLEOTIDE SEQUENCE [LARGE SCALE GENOMIC DNA]</scope>
    <source>
        <strain evidence="9">CGMCC 4.1467</strain>
    </source>
</reference>
<dbReference type="InterPro" id="IPR036259">
    <property type="entry name" value="MFS_trans_sf"/>
</dbReference>
<keyword evidence="6 7" id="KW-0472">Membrane</keyword>
<evidence type="ECO:0000313" key="8">
    <source>
        <dbReference type="EMBL" id="MFC7335738.1"/>
    </source>
</evidence>
<keyword evidence="2" id="KW-0813">Transport</keyword>
<evidence type="ECO:0000313" key="9">
    <source>
        <dbReference type="Proteomes" id="UP001596472"/>
    </source>
</evidence>
<dbReference type="PANTHER" id="PTHR23522">
    <property type="entry name" value="BLL5896 PROTEIN"/>
    <property type="match status" value="1"/>
</dbReference>
<feature type="transmembrane region" description="Helical" evidence="7">
    <location>
        <begin position="130"/>
        <end position="150"/>
    </location>
</feature>
<sequence>MGGLGLMFFLLGMSPGFYVPALTNLLSERGFDSMVVQWAWLSGPVAALISPLCVGALADNRFSGEKVMGWLGLISSVLLGGAFLVLDLGCPAWVFLVLMFLCAIISAPMWSMLASISMAHLRSGEREFPLVRLGATFGWAIAGLITSFVLNADGTVVSGYAAAGVRLLGGFAAFYLPSTPPPGRSRSWRTLLGMDAFRLLKERDHLVFFSVAALWSMPVAAFYMWAPKHLAELGDTKASATMALGQVSEVVAMVLMASLMTRFRVKTLLTLALGLSVLRYALFAWSGMDGTRTGLMIGISLHGFCYTFFFITAQLFLDRRVPIEMRSQAQGLLALFSGGIGSLIGTIAVRQLYDFAVVGEHGSWTSYWSILAAVIVMITVGFVALYKGVAPSNPSR</sequence>
<keyword evidence="3" id="KW-1003">Cell membrane</keyword>
<feature type="transmembrane region" description="Helical" evidence="7">
    <location>
        <begin position="206"/>
        <end position="226"/>
    </location>
</feature>
<feature type="transmembrane region" description="Helical" evidence="7">
    <location>
        <begin position="365"/>
        <end position="386"/>
    </location>
</feature>
<dbReference type="PANTHER" id="PTHR23522:SF4">
    <property type="entry name" value="NUCLEOSIDE PERMEASE NUPG-RELATED"/>
    <property type="match status" value="1"/>
</dbReference>
<name>A0ABW2L230_9BACT</name>
<proteinExistence type="predicted"/>
<keyword evidence="5 7" id="KW-1133">Transmembrane helix</keyword>
<evidence type="ECO:0000256" key="6">
    <source>
        <dbReference type="ARBA" id="ARBA00023136"/>
    </source>
</evidence>
<dbReference type="InterPro" id="IPR004740">
    <property type="entry name" value="Nuc_H_symport"/>
</dbReference>
<evidence type="ECO:0000256" key="7">
    <source>
        <dbReference type="SAM" id="Phobius"/>
    </source>
</evidence>
<keyword evidence="4 7" id="KW-0812">Transmembrane</keyword>
<feature type="transmembrane region" description="Helical" evidence="7">
    <location>
        <begin position="37"/>
        <end position="58"/>
    </location>
</feature>
<feature type="transmembrane region" description="Helical" evidence="7">
    <location>
        <begin position="67"/>
        <end position="86"/>
    </location>
</feature>
<dbReference type="Pfam" id="PF03825">
    <property type="entry name" value="Nuc_H_symport"/>
    <property type="match status" value="1"/>
</dbReference>
<keyword evidence="9" id="KW-1185">Reference proteome</keyword>
<feature type="transmembrane region" description="Helical" evidence="7">
    <location>
        <begin position="156"/>
        <end position="176"/>
    </location>
</feature>
<feature type="transmembrane region" description="Helical" evidence="7">
    <location>
        <begin position="294"/>
        <end position="317"/>
    </location>
</feature>
<organism evidence="8 9">
    <name type="scientific">Haloferula chungangensis</name>
    <dbReference type="NCBI Taxonomy" id="1048331"/>
    <lineage>
        <taxon>Bacteria</taxon>
        <taxon>Pseudomonadati</taxon>
        <taxon>Verrucomicrobiota</taxon>
        <taxon>Verrucomicrobiia</taxon>
        <taxon>Verrucomicrobiales</taxon>
        <taxon>Verrucomicrobiaceae</taxon>
        <taxon>Haloferula</taxon>
    </lineage>
</organism>
<feature type="transmembrane region" description="Helical" evidence="7">
    <location>
        <begin position="238"/>
        <end position="256"/>
    </location>
</feature>
<evidence type="ECO:0000256" key="5">
    <source>
        <dbReference type="ARBA" id="ARBA00022989"/>
    </source>
</evidence>
<dbReference type="SUPFAM" id="SSF103473">
    <property type="entry name" value="MFS general substrate transporter"/>
    <property type="match status" value="1"/>
</dbReference>
<accession>A0ABW2L230</accession>
<dbReference type="RefSeq" id="WP_379708152.1">
    <property type="nucleotide sequence ID" value="NZ_JBHTBS010000001.1"/>
</dbReference>
<dbReference type="Proteomes" id="UP001596472">
    <property type="component" value="Unassembled WGS sequence"/>
</dbReference>
<feature type="transmembrane region" description="Helical" evidence="7">
    <location>
        <begin position="92"/>
        <end position="118"/>
    </location>
</feature>
<evidence type="ECO:0000256" key="2">
    <source>
        <dbReference type="ARBA" id="ARBA00022448"/>
    </source>
</evidence>
<feature type="transmembrane region" description="Helical" evidence="7">
    <location>
        <begin position="268"/>
        <end position="288"/>
    </location>
</feature>
<comment type="caution">
    <text evidence="8">The sequence shown here is derived from an EMBL/GenBank/DDBJ whole genome shotgun (WGS) entry which is preliminary data.</text>
</comment>
<protein>
    <submittedName>
        <fullName evidence="8">MFS transporter</fullName>
    </submittedName>
</protein>
<gene>
    <name evidence="8" type="ORF">ACFQY0_01005</name>
</gene>
<evidence type="ECO:0000256" key="3">
    <source>
        <dbReference type="ARBA" id="ARBA00022475"/>
    </source>
</evidence>
<dbReference type="EMBL" id="JBHTBS010000001">
    <property type="protein sequence ID" value="MFC7335738.1"/>
    <property type="molecule type" value="Genomic_DNA"/>
</dbReference>
<comment type="subcellular location">
    <subcellularLocation>
        <location evidence="1">Cell membrane</location>
        <topology evidence="1">Multi-pass membrane protein</topology>
    </subcellularLocation>
</comment>
<feature type="transmembrane region" description="Helical" evidence="7">
    <location>
        <begin position="329"/>
        <end position="353"/>
    </location>
</feature>